<name>A0A3R9J7D8_STRMT</name>
<evidence type="ECO:0000313" key="2">
    <source>
        <dbReference type="EMBL" id="RSI99582.1"/>
    </source>
</evidence>
<dbReference type="Proteomes" id="UP000280535">
    <property type="component" value="Unassembled WGS sequence"/>
</dbReference>
<reference evidence="2 3" key="1">
    <citation type="submission" date="2018-11" db="EMBL/GenBank/DDBJ databases">
        <title>Species Designations Belie Phenotypic and Genotypic Heterogeneity in Oral Streptococci.</title>
        <authorList>
            <person name="Velsko I."/>
        </authorList>
    </citation>
    <scope>NUCLEOTIDE SEQUENCE [LARGE SCALE GENOMIC DNA]</scope>
    <source>
        <strain evidence="2 3">BCC49</strain>
    </source>
</reference>
<evidence type="ECO:0000313" key="3">
    <source>
        <dbReference type="Proteomes" id="UP000280535"/>
    </source>
</evidence>
<evidence type="ECO:0000256" key="1">
    <source>
        <dbReference type="SAM" id="Coils"/>
    </source>
</evidence>
<comment type="caution">
    <text evidence="2">The sequence shown here is derived from an EMBL/GenBank/DDBJ whole genome shotgun (WGS) entry which is preliminary data.</text>
</comment>
<feature type="coiled-coil region" evidence="1">
    <location>
        <begin position="38"/>
        <end position="72"/>
    </location>
</feature>
<keyword evidence="1" id="KW-0175">Coiled coil</keyword>
<accession>A0A3R9J7D8</accession>
<organism evidence="2 3">
    <name type="scientific">Streptococcus mitis</name>
    <dbReference type="NCBI Taxonomy" id="28037"/>
    <lineage>
        <taxon>Bacteria</taxon>
        <taxon>Bacillati</taxon>
        <taxon>Bacillota</taxon>
        <taxon>Bacilli</taxon>
        <taxon>Lactobacillales</taxon>
        <taxon>Streptococcaceae</taxon>
        <taxon>Streptococcus</taxon>
        <taxon>Streptococcus mitis group</taxon>
    </lineage>
</organism>
<sequence>MNLLAKIKNYFSEEVEEADTDLKEVEVQEINLDWKEVALDLNQSLIETQEKYQQANQRIADLEKIVAIYKEKENVK</sequence>
<protein>
    <submittedName>
        <fullName evidence="2">Uncharacterized protein</fullName>
    </submittedName>
</protein>
<proteinExistence type="predicted"/>
<dbReference type="AlphaFoldDB" id="A0A3R9J7D8"/>
<dbReference type="RefSeq" id="WP_125410971.1">
    <property type="nucleotide sequence ID" value="NZ_RJOA01000003.1"/>
</dbReference>
<gene>
    <name evidence="2" type="ORF">D8843_01905</name>
</gene>
<dbReference type="EMBL" id="RJOA01000003">
    <property type="protein sequence ID" value="RSI99582.1"/>
    <property type="molecule type" value="Genomic_DNA"/>
</dbReference>